<organism evidence="6">
    <name type="scientific">marine metagenome</name>
    <dbReference type="NCBI Taxonomy" id="408172"/>
    <lineage>
        <taxon>unclassified sequences</taxon>
        <taxon>metagenomes</taxon>
        <taxon>ecological metagenomes</taxon>
    </lineage>
</organism>
<dbReference type="EMBL" id="UINC01113089">
    <property type="protein sequence ID" value="SVC82478.1"/>
    <property type="molecule type" value="Genomic_DNA"/>
</dbReference>
<dbReference type="SUPFAM" id="SSF56672">
    <property type="entry name" value="DNA/RNA polymerases"/>
    <property type="match status" value="1"/>
</dbReference>
<gene>
    <name evidence="6" type="ORF">METZ01_LOCUS335332</name>
</gene>
<evidence type="ECO:0000256" key="3">
    <source>
        <dbReference type="ARBA" id="ARBA00022695"/>
    </source>
</evidence>
<reference evidence="6" key="1">
    <citation type="submission" date="2018-05" db="EMBL/GenBank/DDBJ databases">
        <authorList>
            <person name="Lanie J.A."/>
            <person name="Ng W.-L."/>
            <person name="Kazmierczak K.M."/>
            <person name="Andrzejewski T.M."/>
            <person name="Davidsen T.M."/>
            <person name="Wayne K.J."/>
            <person name="Tettelin H."/>
            <person name="Glass J.I."/>
            <person name="Rusch D."/>
            <person name="Podicherti R."/>
            <person name="Tsui H.-C.T."/>
            <person name="Winkler M.E."/>
        </authorList>
    </citation>
    <scope>NUCLEOTIDE SEQUENCE</scope>
</reference>
<feature type="non-terminal residue" evidence="6">
    <location>
        <position position="1"/>
    </location>
</feature>
<name>A0A382QC00_9ZZZZ</name>
<sequence length="115" mass="12963">RDEKIDIEDLILSNKLTRNLDDYIAIGPQVAAGKLMAERGEDVGPGTIVKYIITEGNSKLVRDRVKLSDTVSIDEIDKDYYIDKQVIGATYKILELFGYNEDQIKGLNTGLDQWL</sequence>
<feature type="domain" description="DNA-directed DNA polymerase family B multifunctional" evidence="5">
    <location>
        <begin position="2"/>
        <end position="95"/>
    </location>
</feature>
<evidence type="ECO:0000256" key="4">
    <source>
        <dbReference type="ARBA" id="ARBA00022932"/>
    </source>
</evidence>
<dbReference type="PANTHER" id="PTHR10322:SF23">
    <property type="entry name" value="DNA POLYMERASE DELTA CATALYTIC SUBUNIT"/>
    <property type="match status" value="1"/>
</dbReference>
<protein>
    <recommendedName>
        <fullName evidence="1">DNA-directed DNA polymerase</fullName>
        <ecNumber evidence="1">2.7.7.7</ecNumber>
    </recommendedName>
</protein>
<proteinExistence type="predicted"/>
<dbReference type="GO" id="GO:0006261">
    <property type="term" value="P:DNA-templated DNA replication"/>
    <property type="evidence" value="ECO:0007669"/>
    <property type="project" value="TreeGrafter"/>
</dbReference>
<accession>A0A382QC00</accession>
<keyword evidence="3" id="KW-0548">Nucleotidyltransferase</keyword>
<dbReference type="InterPro" id="IPR042087">
    <property type="entry name" value="DNA_pol_B_thumb"/>
</dbReference>
<evidence type="ECO:0000256" key="2">
    <source>
        <dbReference type="ARBA" id="ARBA00022679"/>
    </source>
</evidence>
<keyword evidence="2" id="KW-0808">Transferase</keyword>
<dbReference type="GO" id="GO:0003887">
    <property type="term" value="F:DNA-directed DNA polymerase activity"/>
    <property type="evidence" value="ECO:0007669"/>
    <property type="project" value="UniProtKB-KW"/>
</dbReference>
<evidence type="ECO:0000313" key="6">
    <source>
        <dbReference type="EMBL" id="SVC82478.1"/>
    </source>
</evidence>
<keyword evidence="4" id="KW-0239">DNA-directed DNA polymerase</keyword>
<dbReference type="EC" id="2.7.7.7" evidence="1"/>
<dbReference type="Gene3D" id="1.10.132.60">
    <property type="entry name" value="DNA polymerase family B, C-terminal domain"/>
    <property type="match status" value="1"/>
</dbReference>
<dbReference type="InterPro" id="IPR006134">
    <property type="entry name" value="DNA-dir_DNA_pol_B_multi_dom"/>
</dbReference>
<dbReference type="Pfam" id="PF00136">
    <property type="entry name" value="DNA_pol_B"/>
    <property type="match status" value="1"/>
</dbReference>
<dbReference type="AlphaFoldDB" id="A0A382QC00"/>
<dbReference type="InterPro" id="IPR050240">
    <property type="entry name" value="DNA_pol_type-B"/>
</dbReference>
<dbReference type="InterPro" id="IPR043502">
    <property type="entry name" value="DNA/RNA_pol_sf"/>
</dbReference>
<dbReference type="PANTHER" id="PTHR10322">
    <property type="entry name" value="DNA POLYMERASE CATALYTIC SUBUNIT"/>
    <property type="match status" value="1"/>
</dbReference>
<evidence type="ECO:0000256" key="1">
    <source>
        <dbReference type="ARBA" id="ARBA00012417"/>
    </source>
</evidence>
<evidence type="ECO:0000259" key="5">
    <source>
        <dbReference type="Pfam" id="PF00136"/>
    </source>
</evidence>
<dbReference type="GO" id="GO:0003677">
    <property type="term" value="F:DNA binding"/>
    <property type="evidence" value="ECO:0007669"/>
    <property type="project" value="InterPro"/>
</dbReference>
<dbReference type="GO" id="GO:0000166">
    <property type="term" value="F:nucleotide binding"/>
    <property type="evidence" value="ECO:0007669"/>
    <property type="project" value="InterPro"/>
</dbReference>